<evidence type="ECO:0000256" key="1">
    <source>
        <dbReference type="ARBA" id="ARBA00001970"/>
    </source>
</evidence>
<dbReference type="Pfam" id="PF20628">
    <property type="entry name" value="Dyp_perox_C"/>
    <property type="match status" value="1"/>
</dbReference>
<gene>
    <name evidence="7" type="ORF">DFQ45_10483</name>
</gene>
<keyword evidence="3" id="KW-0479">Metal-binding</keyword>
<dbReference type="PROSITE" id="PS51404">
    <property type="entry name" value="DYP_PEROXIDASE"/>
    <property type="match status" value="1"/>
</dbReference>
<keyword evidence="2 7" id="KW-0575">Peroxidase</keyword>
<dbReference type="GO" id="GO:0004601">
    <property type="term" value="F:peroxidase activity"/>
    <property type="evidence" value="ECO:0007669"/>
    <property type="project" value="UniProtKB-KW"/>
</dbReference>
<keyword evidence="4" id="KW-0560">Oxidoreductase</keyword>
<evidence type="ECO:0000256" key="3">
    <source>
        <dbReference type="ARBA" id="ARBA00022723"/>
    </source>
</evidence>
<keyword evidence="8" id="KW-1185">Reference proteome</keyword>
<dbReference type="AlphaFoldDB" id="A0A4R6TXA1"/>
<dbReference type="GO" id="GO:0046872">
    <property type="term" value="F:metal ion binding"/>
    <property type="evidence" value="ECO:0007669"/>
    <property type="project" value="UniProtKB-KW"/>
</dbReference>
<dbReference type="SUPFAM" id="SSF54909">
    <property type="entry name" value="Dimeric alpha+beta barrel"/>
    <property type="match status" value="1"/>
</dbReference>
<protein>
    <submittedName>
        <fullName evidence="7">Putative iron-dependent peroxidase</fullName>
    </submittedName>
</protein>
<dbReference type="EMBL" id="SNYK01000004">
    <property type="protein sequence ID" value="TDQ38508.1"/>
    <property type="molecule type" value="Genomic_DNA"/>
</dbReference>
<dbReference type="GO" id="GO:0005829">
    <property type="term" value="C:cytosol"/>
    <property type="evidence" value="ECO:0007669"/>
    <property type="project" value="TreeGrafter"/>
</dbReference>
<comment type="cofactor">
    <cofactor evidence="1">
        <name>heme b</name>
        <dbReference type="ChEBI" id="CHEBI:60344"/>
    </cofactor>
</comment>
<dbReference type="Proteomes" id="UP000294575">
    <property type="component" value="Unassembled WGS sequence"/>
</dbReference>
<dbReference type="InterPro" id="IPR006314">
    <property type="entry name" value="Dyp_peroxidase"/>
</dbReference>
<evidence type="ECO:0000313" key="7">
    <source>
        <dbReference type="EMBL" id="TDQ38508.1"/>
    </source>
</evidence>
<name>A0A4R6TXA1_9GAMM</name>
<feature type="domain" description="Dyp-type peroxidase C-terminal" evidence="6">
    <location>
        <begin position="126"/>
        <end position="278"/>
    </location>
</feature>
<evidence type="ECO:0000259" key="6">
    <source>
        <dbReference type="Pfam" id="PF20628"/>
    </source>
</evidence>
<dbReference type="PANTHER" id="PTHR30521:SF0">
    <property type="entry name" value="DYP-TYPE PEROXIDASE FAMILY PROTEIN"/>
    <property type="match status" value="1"/>
</dbReference>
<dbReference type="PANTHER" id="PTHR30521">
    <property type="entry name" value="DEFERROCHELATASE/PEROXIDASE"/>
    <property type="match status" value="1"/>
</dbReference>
<evidence type="ECO:0000256" key="2">
    <source>
        <dbReference type="ARBA" id="ARBA00022559"/>
    </source>
</evidence>
<evidence type="ECO:0000256" key="4">
    <source>
        <dbReference type="ARBA" id="ARBA00023002"/>
    </source>
</evidence>
<evidence type="ECO:0000313" key="8">
    <source>
        <dbReference type="Proteomes" id="UP000294575"/>
    </source>
</evidence>
<comment type="caution">
    <text evidence="7">The sequence shown here is derived from an EMBL/GenBank/DDBJ whole genome shotgun (WGS) entry which is preliminary data.</text>
</comment>
<organism evidence="7 8">
    <name type="scientific">Thiopseudomonas denitrificans</name>
    <dbReference type="NCBI Taxonomy" id="1501432"/>
    <lineage>
        <taxon>Bacteria</taxon>
        <taxon>Pseudomonadati</taxon>
        <taxon>Pseudomonadota</taxon>
        <taxon>Gammaproteobacteria</taxon>
        <taxon>Pseudomonadales</taxon>
        <taxon>Pseudomonadaceae</taxon>
        <taxon>Thiopseudomonas</taxon>
    </lineage>
</organism>
<dbReference type="NCBIfam" id="TIGR01413">
    <property type="entry name" value="Dyp_perox_fam"/>
    <property type="match status" value="1"/>
</dbReference>
<dbReference type="InterPro" id="IPR048328">
    <property type="entry name" value="Dyp_perox_C"/>
</dbReference>
<evidence type="ECO:0000256" key="5">
    <source>
        <dbReference type="ARBA" id="ARBA00023004"/>
    </source>
</evidence>
<reference evidence="7 8" key="1">
    <citation type="submission" date="2019-03" db="EMBL/GenBank/DDBJ databases">
        <title>Genomic Encyclopedia of Type Strains, Phase IV (KMG-IV): sequencing the most valuable type-strain genomes for metagenomic binning, comparative biology and taxonomic classification.</title>
        <authorList>
            <person name="Goeker M."/>
        </authorList>
    </citation>
    <scope>NUCLEOTIDE SEQUENCE [LARGE SCALE GENOMIC DNA]</scope>
    <source>
        <strain evidence="7 8">DSM 28679</strain>
    </source>
</reference>
<accession>A0A4R6TXA1</accession>
<dbReference type="GO" id="GO:0020037">
    <property type="term" value="F:heme binding"/>
    <property type="evidence" value="ECO:0007669"/>
    <property type="project" value="InterPro"/>
</dbReference>
<keyword evidence="5" id="KW-0408">Iron</keyword>
<proteinExistence type="predicted"/>
<dbReference type="InterPro" id="IPR011008">
    <property type="entry name" value="Dimeric_a/b-barrel"/>
</dbReference>
<dbReference type="OrthoDB" id="3251355at2"/>
<sequence>MKCQQGILIEPVPAVARHVFYTLADVADLPRALAALAELADGEAVVAGLGIGVMQALGKSPASLRMFPALSHQGINIPSTQQALWLWLRGDDRGELLFRTMELDKALAPAFKPVQVTDAFRYLSGHDLSGYEDGTENPVDDEAVAVVTATGAEGGSYAAIQHWEHDLGYFKSLPQQDQDHIIGRRLSDNEEIEDAPEFAHVKRTAMEDFEPEAFVVRRSMPYIDGDVAGLVFLAFGESLDQFEVQLRRMIGLDDEIVDGLFRFSRPVTGGYYWCPPVVNGKLKIHFQ</sequence>
<dbReference type="RefSeq" id="WP_101496491.1">
    <property type="nucleotide sequence ID" value="NZ_LNJZ01000005.1"/>
</dbReference>